<dbReference type="GO" id="GO:0006508">
    <property type="term" value="P:proteolysis"/>
    <property type="evidence" value="ECO:0007669"/>
    <property type="project" value="InterPro"/>
</dbReference>
<dbReference type="InterPro" id="IPR000073">
    <property type="entry name" value="AB_hydrolase_1"/>
</dbReference>
<organism evidence="2 3">
    <name type="scientific">Agromyces aureus</name>
    <dbReference type="NCBI Taxonomy" id="453304"/>
    <lineage>
        <taxon>Bacteria</taxon>
        <taxon>Bacillati</taxon>
        <taxon>Actinomycetota</taxon>
        <taxon>Actinomycetes</taxon>
        <taxon>Micrococcales</taxon>
        <taxon>Microbacteriaceae</taxon>
        <taxon>Agromyces</taxon>
    </lineage>
</organism>
<dbReference type="OrthoDB" id="8111537at2"/>
<proteinExistence type="predicted"/>
<dbReference type="STRING" id="453304.ATC03_12195"/>
<name>A0A191WGQ6_9MICO</name>
<evidence type="ECO:0000259" key="1">
    <source>
        <dbReference type="Pfam" id="PF12697"/>
    </source>
</evidence>
<feature type="domain" description="AB hydrolase-1" evidence="1">
    <location>
        <begin position="151"/>
        <end position="357"/>
    </location>
</feature>
<dbReference type="PANTHER" id="PTHR12277">
    <property type="entry name" value="ALPHA/BETA HYDROLASE DOMAIN-CONTAINING PROTEIN"/>
    <property type="match status" value="1"/>
</dbReference>
<dbReference type="SUPFAM" id="SSF53474">
    <property type="entry name" value="alpha/beta-Hydrolases"/>
    <property type="match status" value="1"/>
</dbReference>
<dbReference type="GO" id="GO:0008236">
    <property type="term" value="F:serine-type peptidase activity"/>
    <property type="evidence" value="ECO:0007669"/>
    <property type="project" value="InterPro"/>
</dbReference>
<dbReference type="PANTHER" id="PTHR12277:SF79">
    <property type="entry name" value="XAA-PRO DIPEPTIDYL-PEPTIDASE-RELATED"/>
    <property type="match status" value="1"/>
</dbReference>
<protein>
    <recommendedName>
        <fullName evidence="1">AB hydrolase-1 domain-containing protein</fullName>
    </recommendedName>
</protein>
<accession>A0A191WGQ6</accession>
<dbReference type="Pfam" id="PF12697">
    <property type="entry name" value="Abhydrolase_6"/>
    <property type="match status" value="1"/>
</dbReference>
<dbReference type="AlphaFoldDB" id="A0A191WGQ6"/>
<keyword evidence="3" id="KW-1185">Reference proteome</keyword>
<dbReference type="RefSeq" id="WP_067877418.1">
    <property type="nucleotide sequence ID" value="NZ_CP013979.1"/>
</dbReference>
<dbReference type="EMBL" id="CP013979">
    <property type="protein sequence ID" value="ANJ27364.1"/>
    <property type="molecule type" value="Genomic_DNA"/>
</dbReference>
<sequence length="378" mass="40067">MLGALAALSLAFGGLGYVIARRVTAPVGPRRFDLIVRGVDDSGETPVVILSRTAKTEVVGKFNLILESGAWVRLGPEVHDVGAGLVGRDVEQSDVPPSLVPGVRASWSGIYFRTPADAGLHARDVETITSAGPAPAWLIPPDEHESGDWAIHIHGLGSSRAGTLRGVQVAAAAGLTSLVVTYRNDGEGPRVGSGRSTLGALETDDVDSAVRYALEQGARRIILFGWSMGGAIALQLASRSGVREHLAGIVLESPILDWVETIKANCARAGLAKWVGALAVPWLNSKTLSRILGLAAPVRTEQFDRVSAEMRSSFPILLIHGTADTSAPFELARKFAQAHRSVELAAVDSDHTLTWNPEPGRWRARLSLWLSSLGTGPT</sequence>
<gene>
    <name evidence="2" type="ORF">ATC03_12195</name>
</gene>
<reference evidence="3" key="2">
    <citation type="submission" date="2016-01" db="EMBL/GenBank/DDBJ databases">
        <title>Complete genome sequence of Agromyces aureus AR33T and comparison with related organisms.</title>
        <authorList>
            <person name="Corretto E."/>
            <person name="Antonielli L."/>
            <person name="Sessitsch A."/>
            <person name="Brader G."/>
        </authorList>
    </citation>
    <scope>NUCLEOTIDE SEQUENCE [LARGE SCALE GENOMIC DNA]</scope>
    <source>
        <strain evidence="3">AR33</strain>
    </source>
</reference>
<dbReference type="Proteomes" id="UP000078437">
    <property type="component" value="Chromosome"/>
</dbReference>
<dbReference type="InterPro" id="IPR029058">
    <property type="entry name" value="AB_hydrolase_fold"/>
</dbReference>
<evidence type="ECO:0000313" key="3">
    <source>
        <dbReference type="Proteomes" id="UP000078437"/>
    </source>
</evidence>
<reference evidence="2 3" key="1">
    <citation type="journal article" date="2016" name="Int. J. Syst. Evol. Microbiol.">
        <title>Agromyces aureus sp. nov., isolated from the rhizosphere of Salix caprea L. grown in a heavy-metal-contaminated soil.</title>
        <authorList>
            <person name="Corretto E."/>
            <person name="Antonielli L."/>
            <person name="Sessitsch A."/>
            <person name="Compant S."/>
            <person name="Gorfer M."/>
            <person name="Kuffner M."/>
            <person name="Brader G."/>
        </authorList>
    </citation>
    <scope>NUCLEOTIDE SEQUENCE [LARGE SCALE GENOMIC DNA]</scope>
    <source>
        <strain evidence="2 3">AR33</strain>
    </source>
</reference>
<dbReference type="Gene3D" id="3.40.50.1820">
    <property type="entry name" value="alpha/beta hydrolase"/>
    <property type="match status" value="1"/>
</dbReference>
<dbReference type="KEGG" id="agy:ATC03_12195"/>
<evidence type="ECO:0000313" key="2">
    <source>
        <dbReference type="EMBL" id="ANJ27364.1"/>
    </source>
</evidence>